<reference evidence="2 3" key="1">
    <citation type="submission" date="2014-08" db="EMBL/GenBank/DDBJ databases">
        <title>Chaperone-usher fimbriae in a diverse selection of Gallibacterium genomes.</title>
        <authorList>
            <person name="Kudirkiene E."/>
            <person name="Bager R.J."/>
            <person name="Johnson T.J."/>
            <person name="Bojesen A.M."/>
        </authorList>
    </citation>
    <scope>NUCLEOTIDE SEQUENCE [LARGE SCALE GENOMIC DNA]</scope>
    <source>
        <strain evidence="2 3">CCM5976</strain>
    </source>
</reference>
<keyword evidence="3" id="KW-1185">Reference proteome</keyword>
<keyword evidence="1" id="KW-1133">Transmembrane helix</keyword>
<evidence type="ECO:0000313" key="3">
    <source>
        <dbReference type="Proteomes" id="UP000030418"/>
    </source>
</evidence>
<dbReference type="AlphaFoldDB" id="A0A0A2XIM6"/>
<dbReference type="RefSeq" id="WP_039136165.1">
    <property type="nucleotide sequence ID" value="NZ_JPXY01000041.1"/>
</dbReference>
<feature type="transmembrane region" description="Helical" evidence="1">
    <location>
        <begin position="48"/>
        <end position="69"/>
    </location>
</feature>
<protein>
    <submittedName>
        <fullName evidence="2">Uncharacterized protein</fullName>
    </submittedName>
</protein>
<name>A0A0A2XIM6_9PAST</name>
<feature type="transmembrane region" description="Helical" evidence="1">
    <location>
        <begin position="89"/>
        <end position="109"/>
    </location>
</feature>
<dbReference type="Proteomes" id="UP000030418">
    <property type="component" value="Unassembled WGS sequence"/>
</dbReference>
<evidence type="ECO:0000313" key="2">
    <source>
        <dbReference type="EMBL" id="KGQ30842.1"/>
    </source>
</evidence>
<organism evidence="2 3">
    <name type="scientific">Gallibacterium genomosp. 2</name>
    <dbReference type="NCBI Taxonomy" id="155517"/>
    <lineage>
        <taxon>Bacteria</taxon>
        <taxon>Pseudomonadati</taxon>
        <taxon>Pseudomonadota</taxon>
        <taxon>Gammaproteobacteria</taxon>
        <taxon>Pasteurellales</taxon>
        <taxon>Pasteurellaceae</taxon>
        <taxon>Gallibacterium</taxon>
    </lineage>
</organism>
<accession>A0A0A2XIM6</accession>
<comment type="caution">
    <text evidence="2">The sequence shown here is derived from an EMBL/GenBank/DDBJ whole genome shotgun (WGS) entry which is preliminary data.</text>
</comment>
<keyword evidence="1" id="KW-0812">Transmembrane</keyword>
<sequence>MGQKNNFKNANFHSTTQIVQGDVYNINSENKEFTTASYQPEPIWRSKITLAILNWAGTIMGLFSLFPLYKSIIEPIKMLLSSDYKNIGNNYFIIPLIILIALLSVVLMLRNIVKKQLRYPLAFNYAISGKGQELILEKIKTDPCPQCGGKMRYYSKPIEWTGKKVTKAIPALECLRNSEHWYKVDPAEDKV</sequence>
<gene>
    <name evidence="2" type="ORF">P375_08935</name>
</gene>
<dbReference type="EMBL" id="JPXY01000041">
    <property type="protein sequence ID" value="KGQ30842.1"/>
    <property type="molecule type" value="Genomic_DNA"/>
</dbReference>
<proteinExistence type="predicted"/>
<keyword evidence="1" id="KW-0472">Membrane</keyword>
<evidence type="ECO:0000256" key="1">
    <source>
        <dbReference type="SAM" id="Phobius"/>
    </source>
</evidence>